<dbReference type="EMBL" id="HBHX01057104">
    <property type="protein sequence ID" value="CAE0136960.1"/>
    <property type="molecule type" value="Transcribed_RNA"/>
</dbReference>
<name>A0A7S3BJA9_9EUKA</name>
<feature type="compositionally biased region" description="Basic and acidic residues" evidence="1">
    <location>
        <begin position="92"/>
        <end position="113"/>
    </location>
</feature>
<evidence type="ECO:0000256" key="1">
    <source>
        <dbReference type="SAM" id="MobiDB-lite"/>
    </source>
</evidence>
<proteinExistence type="predicted"/>
<evidence type="ECO:0000313" key="2">
    <source>
        <dbReference type="EMBL" id="CAE0136960.1"/>
    </source>
</evidence>
<dbReference type="AlphaFoldDB" id="A0A7S3BJA9"/>
<protein>
    <submittedName>
        <fullName evidence="2">Uncharacterized protein</fullName>
    </submittedName>
</protein>
<gene>
    <name evidence="2" type="ORF">HERI1096_LOCUS31502</name>
</gene>
<reference evidence="2" key="1">
    <citation type="submission" date="2021-01" db="EMBL/GenBank/DDBJ databases">
        <authorList>
            <person name="Corre E."/>
            <person name="Pelletier E."/>
            <person name="Niang G."/>
            <person name="Scheremetjew M."/>
            <person name="Finn R."/>
            <person name="Kale V."/>
            <person name="Holt S."/>
            <person name="Cochrane G."/>
            <person name="Meng A."/>
            <person name="Brown T."/>
            <person name="Cohen L."/>
        </authorList>
    </citation>
    <scope>NUCLEOTIDE SEQUENCE</scope>
    <source>
        <strain evidence="2">CCMP281</strain>
    </source>
</reference>
<feature type="compositionally biased region" description="Basic and acidic residues" evidence="1">
    <location>
        <begin position="67"/>
        <end position="84"/>
    </location>
</feature>
<accession>A0A7S3BJA9</accession>
<feature type="region of interest" description="Disordered" evidence="1">
    <location>
        <begin position="67"/>
        <end position="119"/>
    </location>
</feature>
<sequence>MSHDTVPRVLYSYMYRTEHTTEQPLLFYHISSRVDEPPQHRLVEDQLIPLRSPECGTVDHIRVRAAREQQRTGSERQLRHGEARRQHRRLLKQIDEPKEEAYHHECGEEERACGHSMQRSRLLLPQLK</sequence>
<organism evidence="2">
    <name type="scientific">Haptolina ericina</name>
    <dbReference type="NCBI Taxonomy" id="156174"/>
    <lineage>
        <taxon>Eukaryota</taxon>
        <taxon>Haptista</taxon>
        <taxon>Haptophyta</taxon>
        <taxon>Prymnesiophyceae</taxon>
        <taxon>Prymnesiales</taxon>
        <taxon>Prymnesiaceae</taxon>
        <taxon>Haptolina</taxon>
    </lineage>
</organism>